<dbReference type="EMBL" id="AP011115">
    <property type="protein sequence ID" value="BAH48433.1"/>
    <property type="molecule type" value="Genomic_DNA"/>
</dbReference>
<dbReference type="AlphaFoldDB" id="C1ASI4"/>
<gene>
    <name evidence="2" type="ordered locus">ROP_01860</name>
</gene>
<protein>
    <submittedName>
        <fullName evidence="2">Putative transposase</fullName>
    </submittedName>
</protein>
<evidence type="ECO:0000313" key="3">
    <source>
        <dbReference type="Proteomes" id="UP000002212"/>
    </source>
</evidence>
<evidence type="ECO:0000256" key="1">
    <source>
        <dbReference type="SAM" id="MobiDB-lite"/>
    </source>
</evidence>
<reference evidence="2 3" key="1">
    <citation type="submission" date="2009-03" db="EMBL/GenBank/DDBJ databases">
        <title>Comparison of the complete genome sequences of Rhodococcus erythropolis PR4 and Rhodococcus opacus B4.</title>
        <authorList>
            <person name="Takarada H."/>
            <person name="Sekine M."/>
            <person name="Hosoyama A."/>
            <person name="Yamada R."/>
            <person name="Fujisawa T."/>
            <person name="Omata S."/>
            <person name="Shimizu A."/>
            <person name="Tsukatani N."/>
            <person name="Tanikawa S."/>
            <person name="Fujita N."/>
            <person name="Harayama S."/>
        </authorList>
    </citation>
    <scope>NUCLEOTIDE SEQUENCE [LARGE SCALE GENOMIC DNA]</scope>
    <source>
        <strain evidence="2 3">B4</strain>
    </source>
</reference>
<dbReference type="HOGENOM" id="CLU_1282394_0_0_11"/>
<name>C1ASI4_RHOOB</name>
<dbReference type="STRING" id="632772.ROP_01860"/>
<sequence length="215" mass="23829">MAGRAPPHLPTWGVPPTSGRITEPGLWMQFDWGEGPKVPGAGGALRSTLLFCAWLAWSRYRVVIPVGDQTLPTLIACLGAPLRCGADLRVDRQPAHGQHRPRRRDRGAASADRRNRPPLRRSRPGGPPRRHATSRDGADRTLGMATPRVSAGAPPGHGRRRLVRFCIYDRVRTPGMRVDTVLVTANDQQPSRRCRFISTLRRNGSNPVRESLPRR</sequence>
<feature type="region of interest" description="Disordered" evidence="1">
    <location>
        <begin position="92"/>
        <end position="156"/>
    </location>
</feature>
<feature type="compositionally biased region" description="Basic residues" evidence="1">
    <location>
        <begin position="116"/>
        <end position="132"/>
    </location>
</feature>
<dbReference type="KEGG" id="rop:ROP_01860"/>
<proteinExistence type="predicted"/>
<accession>C1ASI4</accession>
<dbReference type="Proteomes" id="UP000002212">
    <property type="component" value="Chromosome"/>
</dbReference>
<organism evidence="2 3">
    <name type="scientific">Rhodococcus opacus (strain B4)</name>
    <dbReference type="NCBI Taxonomy" id="632772"/>
    <lineage>
        <taxon>Bacteria</taxon>
        <taxon>Bacillati</taxon>
        <taxon>Actinomycetota</taxon>
        <taxon>Actinomycetes</taxon>
        <taxon>Mycobacteriales</taxon>
        <taxon>Nocardiaceae</taxon>
        <taxon>Rhodococcus</taxon>
    </lineage>
</organism>
<dbReference type="PATRIC" id="fig|632772.20.peg.220"/>
<evidence type="ECO:0000313" key="2">
    <source>
        <dbReference type="EMBL" id="BAH48433.1"/>
    </source>
</evidence>